<keyword evidence="3" id="KW-1185">Reference proteome</keyword>
<proteinExistence type="predicted"/>
<reference evidence="2" key="1">
    <citation type="submission" date="2020-10" db="EMBL/GenBank/DDBJ databases">
        <authorList>
            <person name="Kusch S."/>
        </authorList>
    </citation>
    <scope>NUCLEOTIDE SEQUENCE</scope>
    <source>
        <strain evidence="2">SwB9</strain>
    </source>
</reference>
<dbReference type="AlphaFoldDB" id="A0A8H2ZLF1"/>
<organism evidence="2 3">
    <name type="scientific">Sclerotinia trifoliorum</name>
    <dbReference type="NCBI Taxonomy" id="28548"/>
    <lineage>
        <taxon>Eukaryota</taxon>
        <taxon>Fungi</taxon>
        <taxon>Dikarya</taxon>
        <taxon>Ascomycota</taxon>
        <taxon>Pezizomycotina</taxon>
        <taxon>Leotiomycetes</taxon>
        <taxon>Helotiales</taxon>
        <taxon>Sclerotiniaceae</taxon>
        <taxon>Sclerotinia</taxon>
    </lineage>
</organism>
<evidence type="ECO:0000313" key="3">
    <source>
        <dbReference type="Proteomes" id="UP000624404"/>
    </source>
</evidence>
<name>A0A8H2ZLF1_9HELO</name>
<sequence length="271" mass="31062">MTQNTPICPKEFGQTMYHKGLRGLTLTRSELEFSSPYDVSERDLLNINLTTSTQIKYFIRIQNLKYLIKIYPFPGSYKMTFMECILLAMKKHSDGLIFITGFLVGLFFCVACYTQLFAGSEIKMRAKLLHDLLHIPAEQRSARVLDLCFFAVANALDQEMNIISHEELPKPGDFNTMELLQHLEDRIEESAKGVNTGIEIGSRGFVPLTQYERITFVEAMKKKNKEWTVAAFENGGENHFLGVNCSTGFEKKIKCVKDWIEEKKKEKFGDV</sequence>
<dbReference type="Proteomes" id="UP000624404">
    <property type="component" value="Unassembled WGS sequence"/>
</dbReference>
<protein>
    <submittedName>
        <fullName evidence="2">90c04c9a-802d-4ded-b2b6-738948fc4665</fullName>
    </submittedName>
</protein>
<gene>
    <name evidence="2" type="ORF">SCLTRI_LOCUS2999</name>
</gene>
<dbReference type="OrthoDB" id="3538299at2759"/>
<keyword evidence="1" id="KW-0472">Membrane</keyword>
<keyword evidence="1" id="KW-0812">Transmembrane</keyword>
<dbReference type="EMBL" id="CAJHIA010000009">
    <property type="protein sequence ID" value="CAD6443207.1"/>
    <property type="molecule type" value="Genomic_DNA"/>
</dbReference>
<feature type="transmembrane region" description="Helical" evidence="1">
    <location>
        <begin position="95"/>
        <end position="118"/>
    </location>
</feature>
<evidence type="ECO:0000313" key="2">
    <source>
        <dbReference type="EMBL" id="CAD6443207.1"/>
    </source>
</evidence>
<evidence type="ECO:0000256" key="1">
    <source>
        <dbReference type="SAM" id="Phobius"/>
    </source>
</evidence>
<keyword evidence="1" id="KW-1133">Transmembrane helix</keyword>
<comment type="caution">
    <text evidence="2">The sequence shown here is derived from an EMBL/GenBank/DDBJ whole genome shotgun (WGS) entry which is preliminary data.</text>
</comment>
<accession>A0A8H2ZLF1</accession>